<comment type="caution">
    <text evidence="1">The sequence shown here is derived from an EMBL/GenBank/DDBJ whole genome shotgun (WGS) entry which is preliminary data.</text>
</comment>
<protein>
    <submittedName>
        <fullName evidence="1">Uncharacterized protein</fullName>
    </submittedName>
</protein>
<proteinExistence type="predicted"/>
<gene>
    <name evidence="1" type="ORF">J8273_5138</name>
</gene>
<dbReference type="EMBL" id="JAHDYR010000038">
    <property type="protein sequence ID" value="KAG9392157.1"/>
    <property type="molecule type" value="Genomic_DNA"/>
</dbReference>
<evidence type="ECO:0000313" key="1">
    <source>
        <dbReference type="EMBL" id="KAG9392157.1"/>
    </source>
</evidence>
<accession>A0A8J6B8E4</accession>
<dbReference type="Proteomes" id="UP000717585">
    <property type="component" value="Unassembled WGS sequence"/>
</dbReference>
<name>A0A8J6B8E4_9EUKA</name>
<organism evidence="1 2">
    <name type="scientific">Carpediemonas membranifera</name>
    <dbReference type="NCBI Taxonomy" id="201153"/>
    <lineage>
        <taxon>Eukaryota</taxon>
        <taxon>Metamonada</taxon>
        <taxon>Carpediemonas-like organisms</taxon>
        <taxon>Carpediemonas</taxon>
    </lineage>
</organism>
<reference evidence="1" key="1">
    <citation type="submission" date="2021-05" db="EMBL/GenBank/DDBJ databases">
        <title>A free-living protist that lacks canonical eukaryotic 1 DNA replication and segregation systems.</title>
        <authorList>
            <person name="Salas-Leiva D.E."/>
            <person name="Tromer E.C."/>
            <person name="Curtis B.A."/>
            <person name="Jerlstrom-Hultqvist J."/>
            <person name="Kolisko M."/>
            <person name="Yi Z."/>
            <person name="Salas-Leiva J.S."/>
            <person name="Gallot-Lavallee L."/>
            <person name="Kops G.J.P.L."/>
            <person name="Archibald J.M."/>
            <person name="Simpson A.G.B."/>
            <person name="Roger A.J."/>
        </authorList>
    </citation>
    <scope>NUCLEOTIDE SEQUENCE</scope>
    <source>
        <strain evidence="1">BICM</strain>
    </source>
</reference>
<evidence type="ECO:0000313" key="2">
    <source>
        <dbReference type="Proteomes" id="UP000717585"/>
    </source>
</evidence>
<sequence>MYIVYQSAIGTVYNDTSPPYSPERLNTLLACTYYAIVPSGNQGSNLAAQRRQFSNLAHAMRQDGLQAADNRFYVDPSDRRNLRNAAHAHYQARMGFIVFSTDVTRRDAQVSDISTELSDLQSRSDNLMNILELTSILDYIRAGFNNTQDSYKFVNRLSRRMNLPIPRHKPAGVILKELRCNILHVSGLHQALTPAETRFLTHLVPIETRISNTTGRMTREGELTPLECTNTIRLNEDGQMATALSSDLIITHTYDKPLLIIHYASEQEAAEHRTTLEQIPHTSLVKRMHSSTWDAMVEVWFSTVRFVTQAVTHPEWLETDKPGYESCMRRLTQPSADWQPLKIIFWLDGWKGTTAVKIRLYDPSGFTLPNRITPPFRVMEFMKQEKDLFEPDTLGKIEKAIEALYMARVPIRNTGQVTSFDQVILLGDHPAMAKMISVKTGQAHYPSPFSSVRVTDKALRPIANTNRVTLADVVRFKKAFSELVADRHRTSDPFALYGDFHLGTDHPVIFAKTEESDRVIPLDRIVLCPPIMHDSHNLLEQVAAMCNQFKRYSLRGRD</sequence>
<keyword evidence="2" id="KW-1185">Reference proteome</keyword>
<dbReference type="AlphaFoldDB" id="A0A8J6B8E4"/>